<keyword evidence="7" id="KW-0479">Metal-binding</keyword>
<keyword evidence="8" id="KW-0255">Endonuclease</keyword>
<dbReference type="Proteomes" id="UP000728185">
    <property type="component" value="Unassembled WGS sequence"/>
</dbReference>
<dbReference type="InterPro" id="IPR001279">
    <property type="entry name" value="Metallo-B-lactamas"/>
</dbReference>
<dbReference type="PANTHER" id="PTHR12553">
    <property type="entry name" value="ZINC PHOSPHODIESTERASE ELAC PROTEIN 2"/>
    <property type="match status" value="1"/>
</dbReference>
<evidence type="ECO:0000256" key="6">
    <source>
        <dbReference type="ARBA" id="ARBA00022722"/>
    </source>
</evidence>
<evidence type="ECO:0000256" key="7">
    <source>
        <dbReference type="ARBA" id="ARBA00022723"/>
    </source>
</evidence>
<evidence type="ECO:0000256" key="3">
    <source>
        <dbReference type="ARBA" id="ARBA00007823"/>
    </source>
</evidence>
<dbReference type="PANTHER" id="PTHR12553:SF49">
    <property type="entry name" value="ZINC PHOSPHODIESTERASE ELAC PROTEIN 2"/>
    <property type="match status" value="1"/>
</dbReference>
<keyword evidence="9" id="KW-0378">Hydrolase</keyword>
<dbReference type="EMBL" id="LUCM01009087">
    <property type="protein sequence ID" value="KAA0187488.1"/>
    <property type="molecule type" value="Genomic_DNA"/>
</dbReference>
<evidence type="ECO:0000256" key="9">
    <source>
        <dbReference type="ARBA" id="ARBA00022801"/>
    </source>
</evidence>
<dbReference type="GO" id="GO:1990180">
    <property type="term" value="P:mitochondrial tRNA 3'-end processing"/>
    <property type="evidence" value="ECO:0007669"/>
    <property type="project" value="TreeGrafter"/>
</dbReference>
<keyword evidence="14" id="KW-1185">Reference proteome</keyword>
<feature type="domain" description="Metallo-beta-lactamase" evidence="12">
    <location>
        <begin position="14"/>
        <end position="223"/>
    </location>
</feature>
<dbReference type="GO" id="GO:0046872">
    <property type="term" value="F:metal ion binding"/>
    <property type="evidence" value="ECO:0007669"/>
    <property type="project" value="UniProtKB-KW"/>
</dbReference>
<accession>A0A8E0RPP3</accession>
<protein>
    <recommendedName>
        <fullName evidence="4">ribonuclease Z</fullName>
        <ecNumber evidence="4">3.1.26.11</ecNumber>
    </recommendedName>
</protein>
<dbReference type="SUPFAM" id="SSF56281">
    <property type="entry name" value="Metallo-hydrolase/oxidoreductase"/>
    <property type="match status" value="1"/>
</dbReference>
<dbReference type="EC" id="3.1.26.11" evidence="4"/>
<evidence type="ECO:0000313" key="13">
    <source>
        <dbReference type="EMBL" id="KAA0187488.1"/>
    </source>
</evidence>
<proteinExistence type="inferred from homology"/>
<comment type="catalytic activity">
    <reaction evidence="1">
        <text>Endonucleolytic cleavage of RNA, removing extra 3' nucleotides from tRNA precursor, generating 3' termini of tRNAs. A 3'-hydroxy group is left at the tRNA terminus and a 5'-phosphoryl group is left at the trailer molecule.</text>
        <dbReference type="EC" id="3.1.26.11"/>
    </reaction>
</comment>
<dbReference type="Pfam" id="PF12706">
    <property type="entry name" value="Lactamase_B_2"/>
    <property type="match status" value="1"/>
</dbReference>
<evidence type="ECO:0000256" key="10">
    <source>
        <dbReference type="ARBA" id="ARBA00022833"/>
    </source>
</evidence>
<gene>
    <name evidence="13" type="ORF">FBUS_09559</name>
</gene>
<evidence type="ECO:0000259" key="12">
    <source>
        <dbReference type="Pfam" id="PF12706"/>
    </source>
</evidence>
<comment type="similarity">
    <text evidence="3">Belongs to the RNase Z family.</text>
</comment>
<evidence type="ECO:0000256" key="8">
    <source>
        <dbReference type="ARBA" id="ARBA00022759"/>
    </source>
</evidence>
<dbReference type="GO" id="GO:0042781">
    <property type="term" value="F:3'-tRNA processing endoribonuclease activity"/>
    <property type="evidence" value="ECO:0007669"/>
    <property type="project" value="UniProtKB-EC"/>
</dbReference>
<feature type="compositionally biased region" description="Low complexity" evidence="11">
    <location>
        <begin position="294"/>
        <end position="304"/>
    </location>
</feature>
<evidence type="ECO:0000256" key="5">
    <source>
        <dbReference type="ARBA" id="ARBA00022694"/>
    </source>
</evidence>
<name>A0A8E0RPP3_9TREM</name>
<feature type="region of interest" description="Disordered" evidence="11">
    <location>
        <begin position="291"/>
        <end position="321"/>
    </location>
</feature>
<evidence type="ECO:0000256" key="11">
    <source>
        <dbReference type="SAM" id="MobiDB-lite"/>
    </source>
</evidence>
<evidence type="ECO:0000256" key="4">
    <source>
        <dbReference type="ARBA" id="ARBA00012477"/>
    </source>
</evidence>
<keyword evidence="10" id="KW-0862">Zinc</keyword>
<evidence type="ECO:0000256" key="1">
    <source>
        <dbReference type="ARBA" id="ARBA00000402"/>
    </source>
</evidence>
<comment type="cofactor">
    <cofactor evidence="2">
        <name>Zn(2+)</name>
        <dbReference type="ChEBI" id="CHEBI:29105"/>
    </cofactor>
</comment>
<dbReference type="OrthoDB" id="527344at2759"/>
<keyword evidence="6" id="KW-0540">Nuclease</keyword>
<dbReference type="Gene3D" id="3.60.15.10">
    <property type="entry name" value="Ribonuclease Z/Hydroxyacylglutathione hydrolase-like"/>
    <property type="match status" value="1"/>
</dbReference>
<dbReference type="GO" id="GO:0005739">
    <property type="term" value="C:mitochondrion"/>
    <property type="evidence" value="ECO:0007669"/>
    <property type="project" value="TreeGrafter"/>
</dbReference>
<feature type="compositionally biased region" description="Polar residues" evidence="11">
    <location>
        <begin position="308"/>
        <end position="321"/>
    </location>
</feature>
<dbReference type="InterPro" id="IPR047151">
    <property type="entry name" value="RNZ2-like"/>
</dbReference>
<dbReference type="AlphaFoldDB" id="A0A8E0RPP3"/>
<sequence length="321" mass="36338">MYALYGPTETENILCKLKLVLVTHMHADHHGGVLSVALTRLRVLTRSPSDDTTNQTTLLPVLAPPAFARWMTSFAELFHHGSTINLFVIPNVYHSPCPSDLHPPICPHNEDSPKHVEWIQLLTSLKLNVSPVRVPHTGSSWAYIVRGRRIPAVDKDWSIVYSGDTTPCGDLIEAGRDCDLLIHEATMVDEHEDLAVRAKHSTLGSAIEVGRQMQADFTLLNHFSQRYGRLPMLDKFIPNVAVTFDLMRIHLSDLRRLPYYLPYYKYAFAKHWDAQQVKAEAYSWRKYREQTLTEPSESSESNEPVNGKTINNPKISQSSTA</sequence>
<comment type="caution">
    <text evidence="13">The sequence shown here is derived from an EMBL/GenBank/DDBJ whole genome shotgun (WGS) entry which is preliminary data.</text>
</comment>
<evidence type="ECO:0000313" key="14">
    <source>
        <dbReference type="Proteomes" id="UP000728185"/>
    </source>
</evidence>
<organism evidence="13 14">
    <name type="scientific">Fasciolopsis buskii</name>
    <dbReference type="NCBI Taxonomy" id="27845"/>
    <lineage>
        <taxon>Eukaryota</taxon>
        <taxon>Metazoa</taxon>
        <taxon>Spiralia</taxon>
        <taxon>Lophotrochozoa</taxon>
        <taxon>Platyhelminthes</taxon>
        <taxon>Trematoda</taxon>
        <taxon>Digenea</taxon>
        <taxon>Plagiorchiida</taxon>
        <taxon>Echinostomata</taxon>
        <taxon>Echinostomatoidea</taxon>
        <taxon>Fasciolidae</taxon>
        <taxon>Fasciolopsis</taxon>
    </lineage>
</organism>
<keyword evidence="5" id="KW-0819">tRNA processing</keyword>
<reference evidence="13" key="1">
    <citation type="submission" date="2019-05" db="EMBL/GenBank/DDBJ databases">
        <title>Annotation for the trematode Fasciolopsis buski.</title>
        <authorList>
            <person name="Choi Y.-J."/>
        </authorList>
    </citation>
    <scope>NUCLEOTIDE SEQUENCE</scope>
    <source>
        <strain evidence="13">HT</strain>
        <tissue evidence="13">Whole worm</tissue>
    </source>
</reference>
<dbReference type="InterPro" id="IPR036866">
    <property type="entry name" value="RibonucZ/Hydroxyglut_hydro"/>
</dbReference>
<evidence type="ECO:0000256" key="2">
    <source>
        <dbReference type="ARBA" id="ARBA00001947"/>
    </source>
</evidence>